<evidence type="ECO:0000313" key="2">
    <source>
        <dbReference type="EMBL" id="NYJ38221.1"/>
    </source>
</evidence>
<dbReference type="EMBL" id="JACCFS010000001">
    <property type="protein sequence ID" value="NYJ38221.1"/>
    <property type="molecule type" value="Genomic_DNA"/>
</dbReference>
<comment type="caution">
    <text evidence="2">The sequence shown here is derived from an EMBL/GenBank/DDBJ whole genome shotgun (WGS) entry which is preliminary data.</text>
</comment>
<dbReference type="Proteomes" id="UP000572051">
    <property type="component" value="Unassembled WGS sequence"/>
</dbReference>
<dbReference type="PRINTS" id="PR00111">
    <property type="entry name" value="ABHYDROLASE"/>
</dbReference>
<dbReference type="Gene3D" id="3.40.50.1820">
    <property type="entry name" value="alpha/beta hydrolase"/>
    <property type="match status" value="1"/>
</dbReference>
<organism evidence="2 3">
    <name type="scientific">Nocardiopsis aegyptia</name>
    <dbReference type="NCBI Taxonomy" id="220378"/>
    <lineage>
        <taxon>Bacteria</taxon>
        <taxon>Bacillati</taxon>
        <taxon>Actinomycetota</taxon>
        <taxon>Actinomycetes</taxon>
        <taxon>Streptosporangiales</taxon>
        <taxon>Nocardiopsidaceae</taxon>
        <taxon>Nocardiopsis</taxon>
    </lineage>
</organism>
<dbReference type="InterPro" id="IPR000639">
    <property type="entry name" value="Epox_hydrolase-like"/>
</dbReference>
<dbReference type="RefSeq" id="WP_312889466.1">
    <property type="nucleotide sequence ID" value="NZ_JACCFS010000001.1"/>
</dbReference>
<dbReference type="SUPFAM" id="SSF53474">
    <property type="entry name" value="alpha/beta-Hydrolases"/>
    <property type="match status" value="1"/>
</dbReference>
<dbReference type="AlphaFoldDB" id="A0A7Z0JDE0"/>
<gene>
    <name evidence="2" type="ORF">HNR10_006102</name>
</gene>
<reference evidence="2 3" key="1">
    <citation type="submission" date="2020-07" db="EMBL/GenBank/DDBJ databases">
        <title>Sequencing the genomes of 1000 actinobacteria strains.</title>
        <authorList>
            <person name="Klenk H.-P."/>
        </authorList>
    </citation>
    <scope>NUCLEOTIDE SEQUENCE [LARGE SCALE GENOMIC DNA]</scope>
    <source>
        <strain evidence="2 3">DSM 44442</strain>
    </source>
</reference>
<dbReference type="PANTHER" id="PTHR43798">
    <property type="entry name" value="MONOACYLGLYCEROL LIPASE"/>
    <property type="match status" value="1"/>
</dbReference>
<dbReference type="InterPro" id="IPR050266">
    <property type="entry name" value="AB_hydrolase_sf"/>
</dbReference>
<evidence type="ECO:0000313" key="3">
    <source>
        <dbReference type="Proteomes" id="UP000572051"/>
    </source>
</evidence>
<accession>A0A7Z0JDE0</accession>
<sequence length="284" mass="31046">MAHQTRNTANGDGPRTASVRGISVSYTDRGTGYPLLFIHGHPFDHTMWEPQVRALAGRGYRVIAPDLRGYGRSTVVPGTTTLDTFARDLAALLNHLELDVVGVVGLSMGGQIALELYRLFPDRVDALVLAATNPHAETEKGRRARAETAERLRTEGMGGYTDDMLVGMMSAANVRDLPAVADHVRAMMYAAPPEGAAAALLGRAQRPDYIPLLKRISAPTLLVVGQEDEFTPPDFTESMHVLVPDSTVEIIEGAGHLPNLERPDRFNELLRRFMEAGRRRVWGG</sequence>
<dbReference type="GO" id="GO:0003824">
    <property type="term" value="F:catalytic activity"/>
    <property type="evidence" value="ECO:0007669"/>
    <property type="project" value="InterPro"/>
</dbReference>
<dbReference type="Pfam" id="PF00561">
    <property type="entry name" value="Abhydrolase_1"/>
    <property type="match status" value="1"/>
</dbReference>
<keyword evidence="3" id="KW-1185">Reference proteome</keyword>
<dbReference type="PRINTS" id="PR00412">
    <property type="entry name" value="EPOXHYDRLASE"/>
</dbReference>
<name>A0A7Z0JDE0_9ACTN</name>
<dbReference type="InterPro" id="IPR029058">
    <property type="entry name" value="AB_hydrolase_fold"/>
</dbReference>
<dbReference type="InterPro" id="IPR000073">
    <property type="entry name" value="AB_hydrolase_1"/>
</dbReference>
<feature type="domain" description="AB hydrolase-1" evidence="1">
    <location>
        <begin position="33"/>
        <end position="263"/>
    </location>
</feature>
<evidence type="ECO:0000259" key="1">
    <source>
        <dbReference type="Pfam" id="PF00561"/>
    </source>
</evidence>
<proteinExistence type="predicted"/>
<protein>
    <submittedName>
        <fullName evidence="2">Pimeloyl-ACP methyl ester carboxylesterase</fullName>
    </submittedName>
</protein>